<evidence type="ECO:0000313" key="2">
    <source>
        <dbReference type="Proteomes" id="UP000000542"/>
    </source>
</evidence>
<keyword evidence="2" id="KW-1185">Reference proteome</keyword>
<dbReference type="RefSeq" id="XP_003722121.1">
    <property type="nucleotide sequence ID" value="XM_003722073.1"/>
</dbReference>
<dbReference type="AlphaFoldDB" id="E9ADP9"/>
<dbReference type="InParanoid" id="E9ADP9"/>
<dbReference type="VEuPathDB" id="TriTrypDB:LMJFC_290010700"/>
<sequence length="318" mass="35167">MGNRVGDEARQRNSVAVHRIFDRNADQRARTAAQLHRDHGECATVRAASDRYDGCESTGPSLRVSSTSAAALVGTVGRDDRGVRPAWCDPRCGRLLSRSSLDVPLHVSNQMKPAEHTGALPPSHQQPLLAGTALAQQPTGAVPPEDMNGASRSCFLFEVQKAQHARGIDTSLADAALTPCEARKAQLRAYHHQQAVLRYERTIPRRRVVDPYVHLTGAQADVCLVAPNTYTADRLVERNGGRWVLDNPHRQQLYKGEPIMTRIMQGEFYSEGAARRAAGVPRHCVLAKNRRDVRVASEINRAERQRRQSPSRHCVCSK</sequence>
<reference evidence="1 2" key="2">
    <citation type="journal article" date="2011" name="Genome Res.">
        <title>Chromosome and gene copy number variation allow major structural change between species and strains of Leishmania.</title>
        <authorList>
            <person name="Rogers M.B."/>
            <person name="Hilley J.D."/>
            <person name="Dickens N.J."/>
            <person name="Wilkes J."/>
            <person name="Bates P.A."/>
            <person name="Depledge D.P."/>
            <person name="Harris D."/>
            <person name="Her Y."/>
            <person name="Herzyk P."/>
            <person name="Imamura H."/>
            <person name="Otto T.D."/>
            <person name="Sanders M."/>
            <person name="Seeger K."/>
            <person name="Dujardin J.C."/>
            <person name="Berriman M."/>
            <person name="Smith D.F."/>
            <person name="Hertz-Fowler C."/>
            <person name="Mottram J.C."/>
        </authorList>
    </citation>
    <scope>NUCLEOTIDE SEQUENCE [LARGE SCALE GENOMIC DNA]</scope>
    <source>
        <strain evidence="2">MHOM/IL/81/Friedlin</strain>
    </source>
</reference>
<dbReference type="Proteomes" id="UP000000542">
    <property type="component" value="Chromosome 29"/>
</dbReference>
<dbReference type="eggNOG" id="ENOG502SB10">
    <property type="taxonomic scope" value="Eukaryota"/>
</dbReference>
<dbReference type="VEuPathDB" id="TriTrypDB:LmjF.29.0480"/>
<dbReference type="HOGENOM" id="CLU_875658_0_0_1"/>
<dbReference type="EMBL" id="FR796425">
    <property type="protein sequence ID" value="CBZ12378.1"/>
    <property type="molecule type" value="Genomic_DNA"/>
</dbReference>
<dbReference type="OMA" id="QWKAYHH"/>
<protein>
    <submittedName>
        <fullName evidence="1">Uncharacterized protein</fullName>
    </submittedName>
</protein>
<gene>
    <name evidence="1" type="ORF">LMJF_29_0480</name>
</gene>
<proteinExistence type="predicted"/>
<dbReference type="VEuPathDB" id="TriTrypDB:LMJLV39_290010100"/>
<reference evidence="1 2" key="1">
    <citation type="journal article" date="2005" name="Science">
        <title>The genome of the kinetoplastid parasite, Leishmania major.</title>
        <authorList>
            <person name="Ivens A.C."/>
            <person name="Peacock C.S."/>
            <person name="Worthey E.A."/>
            <person name="Murphy L."/>
            <person name="Aggarwal G."/>
            <person name="Berriman M."/>
            <person name="Sisk E."/>
            <person name="Rajandream M.A."/>
            <person name="Adlem E."/>
            <person name="Aert R."/>
            <person name="Anupama A."/>
            <person name="Apostolou Z."/>
            <person name="Attipoe P."/>
            <person name="Bason N."/>
            <person name="Bauser C."/>
            <person name="Beck A."/>
            <person name="Beverley S.M."/>
            <person name="Bianchettin G."/>
            <person name="Borzym K."/>
            <person name="Bothe G."/>
            <person name="Bruschi C.V."/>
            <person name="Collins M."/>
            <person name="Cadag E."/>
            <person name="Ciarloni L."/>
            <person name="Clayton C."/>
            <person name="Coulson R.M."/>
            <person name="Cronin A."/>
            <person name="Cruz A.K."/>
            <person name="Davies R.M."/>
            <person name="De Gaudenzi J."/>
            <person name="Dobson D.E."/>
            <person name="Duesterhoeft A."/>
            <person name="Fazelina G."/>
            <person name="Fosker N."/>
            <person name="Frasch A.C."/>
            <person name="Fraser A."/>
            <person name="Fuchs M."/>
            <person name="Gabel C."/>
            <person name="Goble A."/>
            <person name="Goffeau A."/>
            <person name="Harris D."/>
            <person name="Hertz-Fowler C."/>
            <person name="Hilbert H."/>
            <person name="Horn D."/>
            <person name="Huang Y."/>
            <person name="Klages S."/>
            <person name="Knights A."/>
            <person name="Kube M."/>
            <person name="Larke N."/>
            <person name="Litvin L."/>
            <person name="Lord A."/>
            <person name="Louie T."/>
            <person name="Marra M."/>
            <person name="Masuy D."/>
            <person name="Matthews K."/>
            <person name="Michaeli S."/>
            <person name="Mottram J.C."/>
            <person name="Muller-Auer S."/>
            <person name="Munden H."/>
            <person name="Nelson S."/>
            <person name="Norbertczak H."/>
            <person name="Oliver K."/>
            <person name="O'neil S."/>
            <person name="Pentony M."/>
            <person name="Pohl T.M."/>
            <person name="Price C."/>
            <person name="Purnelle B."/>
            <person name="Quail M.A."/>
            <person name="Rabbinowitsch E."/>
            <person name="Reinhardt R."/>
            <person name="Rieger M."/>
            <person name="Rinta J."/>
            <person name="Robben J."/>
            <person name="Robertson L."/>
            <person name="Ruiz J.C."/>
            <person name="Rutter S."/>
            <person name="Saunders D."/>
            <person name="Schafer M."/>
            <person name="Schein J."/>
            <person name="Schwartz D.C."/>
            <person name="Seeger K."/>
            <person name="Seyler A."/>
            <person name="Sharp S."/>
            <person name="Shin H."/>
            <person name="Sivam D."/>
            <person name="Squares R."/>
            <person name="Squares S."/>
            <person name="Tosato V."/>
            <person name="Vogt C."/>
            <person name="Volckaert G."/>
            <person name="Wambutt R."/>
            <person name="Warren T."/>
            <person name="Wedler H."/>
            <person name="Woodward J."/>
            <person name="Zhou S."/>
            <person name="Zimmermann W."/>
            <person name="Smith D.F."/>
            <person name="Blackwell J.M."/>
            <person name="Stuart K.D."/>
            <person name="Barrell B."/>
            <person name="Myler P.J."/>
        </authorList>
    </citation>
    <scope>NUCLEOTIDE SEQUENCE [LARGE SCALE GENOMIC DNA]</scope>
    <source>
        <strain evidence="2">MHOM/IL/81/Friedlin</strain>
    </source>
</reference>
<evidence type="ECO:0000313" key="1">
    <source>
        <dbReference type="EMBL" id="CBZ12378.1"/>
    </source>
</evidence>
<organism evidence="1 2">
    <name type="scientific">Leishmania major</name>
    <dbReference type="NCBI Taxonomy" id="5664"/>
    <lineage>
        <taxon>Eukaryota</taxon>
        <taxon>Discoba</taxon>
        <taxon>Euglenozoa</taxon>
        <taxon>Kinetoplastea</taxon>
        <taxon>Metakinetoplastina</taxon>
        <taxon>Trypanosomatida</taxon>
        <taxon>Trypanosomatidae</taxon>
        <taxon>Leishmaniinae</taxon>
        <taxon>Leishmania</taxon>
    </lineage>
</organism>
<dbReference type="KEGG" id="lma:LMJF_29_0480"/>
<dbReference type="GeneID" id="12980903"/>
<name>E9ADP9_LEIMA</name>
<dbReference type="VEuPathDB" id="TriTrypDB:LMJSD75_290010100"/>
<accession>E9ADP9</accession>